<dbReference type="InterPro" id="IPR012338">
    <property type="entry name" value="Beta-lactam/transpept-like"/>
</dbReference>
<dbReference type="EMBL" id="JH687849">
    <property type="protein sequence ID" value="EJD37019.1"/>
    <property type="molecule type" value="Genomic_DNA"/>
</dbReference>
<sequence length="409" mass="43926">MAGMDARIRKTLEDSIAQPNGLPGLVFGAIDRNGRVLVLEAAGKRSLKSADPMTVDTVFPLFSITKLLVAIAALQLVEQGKIPLDDPLEDFFPPIKEVKLLEPNGTLRLPRNKITMRMLLTHTAGFGYTHYSEALYDFWKARGGPEEAAGTRAGMLDLPLTFEPGTSWAYGVGMDWAGEVVAHVAGTDLADYCETNILRPLGIRDITFTPTEEQRARLAGAHRRGRKGPVEASQHPPFIQNALKTGSASSLPFISGGSGGFATAPALLGVLAVLLRGGMGVNGERVLKEESVHEMVRDQLAETMPGVLDATRKSVRPAVTNDVPADPSGSGWGLSFQLNLKQLHTGRSAGSAMWGGLANLYYSIDPTKGIATVMMAQCLPFFDPHVVQPWLKAEKAVYESLTGTPAARL</sequence>
<protein>
    <submittedName>
        <fullName evidence="2">Beta-lactamase/transpeptidase-like protein</fullName>
    </submittedName>
</protein>
<evidence type="ECO:0000313" key="3">
    <source>
        <dbReference type="Proteomes" id="UP000006514"/>
    </source>
</evidence>
<accession>J0DA97</accession>
<dbReference type="eggNOG" id="ENOG502RXX3">
    <property type="taxonomic scope" value="Eukaryota"/>
</dbReference>
<feature type="domain" description="Beta-lactamase-related" evidence="1">
    <location>
        <begin position="18"/>
        <end position="393"/>
    </location>
</feature>
<dbReference type="Proteomes" id="UP000006514">
    <property type="component" value="Unassembled WGS sequence"/>
</dbReference>
<keyword evidence="3" id="KW-1185">Reference proteome</keyword>
<dbReference type="InterPro" id="IPR050789">
    <property type="entry name" value="Diverse_Enzym_Activities"/>
</dbReference>
<dbReference type="OMA" id="YFQQNIF"/>
<dbReference type="InterPro" id="IPR001466">
    <property type="entry name" value="Beta-lactam-related"/>
</dbReference>
<evidence type="ECO:0000313" key="2">
    <source>
        <dbReference type="EMBL" id="EJD37019.1"/>
    </source>
</evidence>
<proteinExistence type="predicted"/>
<dbReference type="SUPFAM" id="SSF56601">
    <property type="entry name" value="beta-lactamase/transpeptidase-like"/>
    <property type="match status" value="1"/>
</dbReference>
<dbReference type="KEGG" id="adl:AURDEDRAFT_188208"/>
<gene>
    <name evidence="2" type="ORF">AURDEDRAFT_188208</name>
</gene>
<dbReference type="OrthoDB" id="428260at2759"/>
<dbReference type="Gene3D" id="3.40.710.10">
    <property type="entry name" value="DD-peptidase/beta-lactamase superfamily"/>
    <property type="match status" value="1"/>
</dbReference>
<dbReference type="PANTHER" id="PTHR43283">
    <property type="entry name" value="BETA-LACTAMASE-RELATED"/>
    <property type="match status" value="1"/>
</dbReference>
<dbReference type="AlphaFoldDB" id="J0DA97"/>
<dbReference type="InParanoid" id="J0DA97"/>
<dbReference type="Pfam" id="PF00144">
    <property type="entry name" value="Beta-lactamase"/>
    <property type="match status" value="1"/>
</dbReference>
<reference evidence="3" key="1">
    <citation type="journal article" date="2012" name="Science">
        <title>The Paleozoic origin of enzymatic lignin decomposition reconstructed from 31 fungal genomes.</title>
        <authorList>
            <person name="Floudas D."/>
            <person name="Binder M."/>
            <person name="Riley R."/>
            <person name="Barry K."/>
            <person name="Blanchette R.A."/>
            <person name="Henrissat B."/>
            <person name="Martinez A.T."/>
            <person name="Otillar R."/>
            <person name="Spatafora J.W."/>
            <person name="Yadav J.S."/>
            <person name="Aerts A."/>
            <person name="Benoit I."/>
            <person name="Boyd A."/>
            <person name="Carlson A."/>
            <person name="Copeland A."/>
            <person name="Coutinho P.M."/>
            <person name="de Vries R.P."/>
            <person name="Ferreira P."/>
            <person name="Findley K."/>
            <person name="Foster B."/>
            <person name="Gaskell J."/>
            <person name="Glotzer D."/>
            <person name="Gorecki P."/>
            <person name="Heitman J."/>
            <person name="Hesse C."/>
            <person name="Hori C."/>
            <person name="Igarashi K."/>
            <person name="Jurgens J.A."/>
            <person name="Kallen N."/>
            <person name="Kersten P."/>
            <person name="Kohler A."/>
            <person name="Kuees U."/>
            <person name="Kumar T.K.A."/>
            <person name="Kuo A."/>
            <person name="LaButti K."/>
            <person name="Larrondo L.F."/>
            <person name="Lindquist E."/>
            <person name="Ling A."/>
            <person name="Lombard V."/>
            <person name="Lucas S."/>
            <person name="Lundell T."/>
            <person name="Martin R."/>
            <person name="McLaughlin D.J."/>
            <person name="Morgenstern I."/>
            <person name="Morin E."/>
            <person name="Murat C."/>
            <person name="Nagy L.G."/>
            <person name="Nolan M."/>
            <person name="Ohm R.A."/>
            <person name="Patyshakuliyeva A."/>
            <person name="Rokas A."/>
            <person name="Ruiz-Duenas F.J."/>
            <person name="Sabat G."/>
            <person name="Salamov A."/>
            <person name="Samejima M."/>
            <person name="Schmutz J."/>
            <person name="Slot J.C."/>
            <person name="St John F."/>
            <person name="Stenlid J."/>
            <person name="Sun H."/>
            <person name="Sun S."/>
            <person name="Syed K."/>
            <person name="Tsang A."/>
            <person name="Wiebenga A."/>
            <person name="Young D."/>
            <person name="Pisabarro A."/>
            <person name="Eastwood D.C."/>
            <person name="Martin F."/>
            <person name="Cullen D."/>
            <person name="Grigoriev I.V."/>
            <person name="Hibbett D.S."/>
        </authorList>
    </citation>
    <scope>NUCLEOTIDE SEQUENCE [LARGE SCALE GENOMIC DNA]</scope>
    <source>
        <strain evidence="3">TFB10046</strain>
    </source>
</reference>
<dbReference type="PANTHER" id="PTHR43283:SF3">
    <property type="entry name" value="BETA-LACTAMASE FAMILY PROTEIN (AFU_ORTHOLOGUE AFUA_5G07500)"/>
    <property type="match status" value="1"/>
</dbReference>
<name>J0DA97_AURST</name>
<organism evidence="2 3">
    <name type="scientific">Auricularia subglabra (strain TFB-10046 / SS5)</name>
    <name type="common">White-rot fungus</name>
    <name type="synonym">Auricularia delicata (strain TFB10046)</name>
    <dbReference type="NCBI Taxonomy" id="717982"/>
    <lineage>
        <taxon>Eukaryota</taxon>
        <taxon>Fungi</taxon>
        <taxon>Dikarya</taxon>
        <taxon>Basidiomycota</taxon>
        <taxon>Agaricomycotina</taxon>
        <taxon>Agaricomycetes</taxon>
        <taxon>Auriculariales</taxon>
        <taxon>Auriculariaceae</taxon>
        <taxon>Auricularia</taxon>
    </lineage>
</organism>
<evidence type="ECO:0000259" key="1">
    <source>
        <dbReference type="Pfam" id="PF00144"/>
    </source>
</evidence>